<dbReference type="EMBL" id="KQ965091">
    <property type="protein sequence ID" value="KXN64888.1"/>
    <property type="molecule type" value="Genomic_DNA"/>
</dbReference>
<keyword evidence="2" id="KW-1185">Reference proteome</keyword>
<gene>
    <name evidence="1" type="ORF">CONCODRAFT_13745</name>
</gene>
<dbReference type="AlphaFoldDB" id="A0A137NQ63"/>
<organism evidence="1 2">
    <name type="scientific">Conidiobolus coronatus (strain ATCC 28846 / CBS 209.66 / NRRL 28638)</name>
    <name type="common">Delacroixia coronata</name>
    <dbReference type="NCBI Taxonomy" id="796925"/>
    <lineage>
        <taxon>Eukaryota</taxon>
        <taxon>Fungi</taxon>
        <taxon>Fungi incertae sedis</taxon>
        <taxon>Zoopagomycota</taxon>
        <taxon>Entomophthoromycotina</taxon>
        <taxon>Entomophthoromycetes</taxon>
        <taxon>Entomophthorales</taxon>
        <taxon>Ancylistaceae</taxon>
        <taxon>Conidiobolus</taxon>
    </lineage>
</organism>
<sequence length="104" mass="11173">MHISVASASPLLGGLGSNKYTPPPGYYYDAGKLNGLLDVRADVNVNLDVDLALFKRVCTRGSYGGYDAYRCTQKLSPRLDLALNIDLNIDLNLGLGINLLGICL</sequence>
<evidence type="ECO:0000313" key="1">
    <source>
        <dbReference type="EMBL" id="KXN64888.1"/>
    </source>
</evidence>
<proteinExistence type="predicted"/>
<protein>
    <submittedName>
        <fullName evidence="1">Uncharacterized protein</fullName>
    </submittedName>
</protein>
<accession>A0A137NQ63</accession>
<dbReference type="Proteomes" id="UP000070444">
    <property type="component" value="Unassembled WGS sequence"/>
</dbReference>
<name>A0A137NQ63_CONC2</name>
<evidence type="ECO:0000313" key="2">
    <source>
        <dbReference type="Proteomes" id="UP000070444"/>
    </source>
</evidence>
<reference evidence="1 2" key="1">
    <citation type="journal article" date="2015" name="Genome Biol. Evol.">
        <title>Phylogenomic analyses indicate that early fungi evolved digesting cell walls of algal ancestors of land plants.</title>
        <authorList>
            <person name="Chang Y."/>
            <person name="Wang S."/>
            <person name="Sekimoto S."/>
            <person name="Aerts A.L."/>
            <person name="Choi C."/>
            <person name="Clum A."/>
            <person name="LaButti K.M."/>
            <person name="Lindquist E.A."/>
            <person name="Yee Ngan C."/>
            <person name="Ohm R.A."/>
            <person name="Salamov A.A."/>
            <person name="Grigoriev I.V."/>
            <person name="Spatafora J.W."/>
            <person name="Berbee M.L."/>
        </authorList>
    </citation>
    <scope>NUCLEOTIDE SEQUENCE [LARGE SCALE GENOMIC DNA]</scope>
    <source>
        <strain evidence="1 2">NRRL 28638</strain>
    </source>
</reference>